<dbReference type="Proteomes" id="UP000432089">
    <property type="component" value="Unassembled WGS sequence"/>
</dbReference>
<sequence>MSVAESDAERKRAVLREVLGALMTGRMGVVSRHFAPGLVFSNRSNAGIIDAPWFDRLEGDFRLAGEEEARSFLSELMRRAKYISFEERGLVIEEDSAASIYNWTRRDDKDGTLVTGTTMYWFTFTTDARIRYVETISSIHSVFPVKEPAPAGA</sequence>
<dbReference type="EMBL" id="VZDO01000012">
    <property type="protein sequence ID" value="KAB0678762.1"/>
    <property type="molecule type" value="Genomic_DNA"/>
</dbReference>
<reference evidence="1 2" key="1">
    <citation type="submission" date="2019-09" db="EMBL/GenBank/DDBJ databases">
        <title>YIM 132180 draft genome.</title>
        <authorList>
            <person name="Zhang K."/>
        </authorList>
    </citation>
    <scope>NUCLEOTIDE SEQUENCE [LARGE SCALE GENOMIC DNA]</scope>
    <source>
        <strain evidence="1 2">YIM 132180</strain>
    </source>
</reference>
<proteinExistence type="predicted"/>
<comment type="caution">
    <text evidence="1">The sequence shown here is derived from an EMBL/GenBank/DDBJ whole genome shotgun (WGS) entry which is preliminary data.</text>
</comment>
<gene>
    <name evidence="1" type="ORF">F6X38_14840</name>
</gene>
<evidence type="ECO:0000313" key="1">
    <source>
        <dbReference type="EMBL" id="KAB0678762.1"/>
    </source>
</evidence>
<dbReference type="Gene3D" id="3.10.450.50">
    <property type="match status" value="1"/>
</dbReference>
<accession>A0A7V7TVL2</accession>
<protein>
    <submittedName>
        <fullName evidence="1">Nuclear transport factor 2 family protein</fullName>
    </submittedName>
</protein>
<keyword evidence="2" id="KW-1185">Reference proteome</keyword>
<dbReference type="AlphaFoldDB" id="A0A7V7TVL2"/>
<dbReference type="InterPro" id="IPR032710">
    <property type="entry name" value="NTF2-like_dom_sf"/>
</dbReference>
<organism evidence="1 2">
    <name type="scientific">Plantimonas leprariae</name>
    <dbReference type="NCBI Taxonomy" id="2615207"/>
    <lineage>
        <taxon>Bacteria</taxon>
        <taxon>Pseudomonadati</taxon>
        <taxon>Pseudomonadota</taxon>
        <taxon>Alphaproteobacteria</taxon>
        <taxon>Hyphomicrobiales</taxon>
        <taxon>Aurantimonadaceae</taxon>
        <taxon>Plantimonas</taxon>
    </lineage>
</organism>
<evidence type="ECO:0000313" key="2">
    <source>
        <dbReference type="Proteomes" id="UP000432089"/>
    </source>
</evidence>
<name>A0A7V7TVL2_9HYPH</name>
<dbReference type="RefSeq" id="WP_150970908.1">
    <property type="nucleotide sequence ID" value="NZ_VZDO01000012.1"/>
</dbReference>
<dbReference type="SUPFAM" id="SSF54427">
    <property type="entry name" value="NTF2-like"/>
    <property type="match status" value="1"/>
</dbReference>